<keyword evidence="3" id="KW-1185">Reference proteome</keyword>
<evidence type="ECO:0000313" key="3">
    <source>
        <dbReference type="Proteomes" id="UP000828390"/>
    </source>
</evidence>
<gene>
    <name evidence="2" type="ORF">DPMN_169651</name>
</gene>
<dbReference type="AlphaFoldDB" id="A0A9D4ICG0"/>
<reference evidence="2" key="1">
    <citation type="journal article" date="2019" name="bioRxiv">
        <title>The Genome of the Zebra Mussel, Dreissena polymorpha: A Resource for Invasive Species Research.</title>
        <authorList>
            <person name="McCartney M.A."/>
            <person name="Auch B."/>
            <person name="Kono T."/>
            <person name="Mallez S."/>
            <person name="Zhang Y."/>
            <person name="Obille A."/>
            <person name="Becker A."/>
            <person name="Abrahante J.E."/>
            <person name="Garbe J."/>
            <person name="Badalamenti J.P."/>
            <person name="Herman A."/>
            <person name="Mangelson H."/>
            <person name="Liachko I."/>
            <person name="Sullivan S."/>
            <person name="Sone E.D."/>
            <person name="Koren S."/>
            <person name="Silverstein K.A.T."/>
            <person name="Beckman K.B."/>
            <person name="Gohl D.M."/>
        </authorList>
    </citation>
    <scope>NUCLEOTIDE SEQUENCE</scope>
    <source>
        <strain evidence="2">Duluth1</strain>
        <tissue evidence="2">Whole animal</tissue>
    </source>
</reference>
<dbReference type="Proteomes" id="UP000828390">
    <property type="component" value="Unassembled WGS sequence"/>
</dbReference>
<feature type="region of interest" description="Disordered" evidence="1">
    <location>
        <begin position="94"/>
        <end position="120"/>
    </location>
</feature>
<reference evidence="2" key="2">
    <citation type="submission" date="2020-11" db="EMBL/GenBank/DDBJ databases">
        <authorList>
            <person name="McCartney M.A."/>
            <person name="Auch B."/>
            <person name="Kono T."/>
            <person name="Mallez S."/>
            <person name="Becker A."/>
            <person name="Gohl D.M."/>
            <person name="Silverstein K.A.T."/>
            <person name="Koren S."/>
            <person name="Bechman K.B."/>
            <person name="Herman A."/>
            <person name="Abrahante J.E."/>
            <person name="Garbe J."/>
        </authorList>
    </citation>
    <scope>NUCLEOTIDE SEQUENCE</scope>
    <source>
        <strain evidence="2">Duluth1</strain>
        <tissue evidence="2">Whole animal</tissue>
    </source>
</reference>
<proteinExistence type="predicted"/>
<comment type="caution">
    <text evidence="2">The sequence shown here is derived from an EMBL/GenBank/DDBJ whole genome shotgun (WGS) entry which is preliminary data.</text>
</comment>
<organism evidence="2 3">
    <name type="scientific">Dreissena polymorpha</name>
    <name type="common">Zebra mussel</name>
    <name type="synonym">Mytilus polymorpha</name>
    <dbReference type="NCBI Taxonomy" id="45954"/>
    <lineage>
        <taxon>Eukaryota</taxon>
        <taxon>Metazoa</taxon>
        <taxon>Spiralia</taxon>
        <taxon>Lophotrochozoa</taxon>
        <taxon>Mollusca</taxon>
        <taxon>Bivalvia</taxon>
        <taxon>Autobranchia</taxon>
        <taxon>Heteroconchia</taxon>
        <taxon>Euheterodonta</taxon>
        <taxon>Imparidentia</taxon>
        <taxon>Neoheterodontei</taxon>
        <taxon>Myida</taxon>
        <taxon>Dreissenoidea</taxon>
        <taxon>Dreissenidae</taxon>
        <taxon>Dreissena</taxon>
    </lineage>
</organism>
<evidence type="ECO:0000256" key="1">
    <source>
        <dbReference type="SAM" id="MobiDB-lite"/>
    </source>
</evidence>
<name>A0A9D4ICG0_DREPO</name>
<dbReference type="EMBL" id="JAIWYP010000009">
    <property type="protein sequence ID" value="KAH3768439.1"/>
    <property type="molecule type" value="Genomic_DNA"/>
</dbReference>
<protein>
    <submittedName>
        <fullName evidence="2">Uncharacterized protein</fullName>
    </submittedName>
</protein>
<sequence>MNEYVRNAMDHLIGNAQTLSELIETCESKVMCIGNEMKNAKIHVMVENIIRTIDANTVRLGQNYFTDEMFQEAMKYADKVFVNVDIGQIEKKLSGSSNTTDETKNINKPKKVNKTSSDDHKQKVRRLFQIFESHAPEINMLSQERLKNEHWKSTGDLRKRLCITSFHEVGNAIEAKDKPELRNNYRSSIGTTSRDDRSFTKEYSSEYNNKLPTRERFTGAFRQSLNMKLQEGWQRAHRDQEVVHSSDVEPYDAGPVEVPGRKYDKFKEDLQENKISFDRAFNALAHLFDRRI</sequence>
<evidence type="ECO:0000313" key="2">
    <source>
        <dbReference type="EMBL" id="KAH3768439.1"/>
    </source>
</evidence>
<accession>A0A9D4ICG0</accession>